<name>A0A1E5QHV0_9CYAN</name>
<dbReference type="OrthoDB" id="427876at2"/>
<sequence length="217" mass="25190">MVVQIPIQRLQVPPGQRVLLQDVSWEEFIAILQDLGEHRVTRIAYDDGLLEIMSPLPEHEYFKETLGDAIKDIAETLELNYESYGSTTWRQQAKQAGLEPDNCFYFQNEARVRGKLQFDLNQDPPPDLALEIDITSPSLERFPIYARLGVPELWCYNGEILKIYQLQDGQYIEVKQSSIFPQLNLSQLPELIETYRPAGRLALRRAIRAWVRQQQTE</sequence>
<dbReference type="STRING" id="1781255.BH720_15745"/>
<dbReference type="InterPro" id="IPR011335">
    <property type="entry name" value="Restrct_endonuc-II-like"/>
</dbReference>
<dbReference type="SUPFAM" id="SSF52980">
    <property type="entry name" value="Restriction endonuclease-like"/>
    <property type="match status" value="1"/>
</dbReference>
<dbReference type="InterPro" id="IPR008538">
    <property type="entry name" value="Uma2"/>
</dbReference>
<proteinExistence type="predicted"/>
<dbReference type="InterPro" id="IPR012296">
    <property type="entry name" value="Nuclease_put_TT1808"/>
</dbReference>
<dbReference type="RefSeq" id="WP_069968177.1">
    <property type="nucleotide sequence ID" value="NZ_CM124774.1"/>
</dbReference>
<gene>
    <name evidence="2" type="ORF">BH720_15745</name>
</gene>
<protein>
    <recommendedName>
        <fullName evidence="1">Putative restriction endonuclease domain-containing protein</fullName>
    </recommendedName>
</protein>
<dbReference type="Gene3D" id="3.90.1570.10">
    <property type="entry name" value="tt1808, chain A"/>
    <property type="match status" value="1"/>
</dbReference>
<feature type="domain" description="Putative restriction endonuclease" evidence="1">
    <location>
        <begin position="25"/>
        <end position="190"/>
    </location>
</feature>
<evidence type="ECO:0000259" key="1">
    <source>
        <dbReference type="Pfam" id="PF05685"/>
    </source>
</evidence>
<dbReference type="AlphaFoldDB" id="A0A1E5QHV0"/>
<organism evidence="2">
    <name type="scientific">Desertifilum tharense IPPAS B-1220</name>
    <dbReference type="NCBI Taxonomy" id="1781255"/>
    <lineage>
        <taxon>Bacteria</taxon>
        <taxon>Bacillati</taxon>
        <taxon>Cyanobacteriota</taxon>
        <taxon>Cyanophyceae</taxon>
        <taxon>Desertifilales</taxon>
        <taxon>Desertifilaceae</taxon>
        <taxon>Desertifilum</taxon>
    </lineage>
</organism>
<dbReference type="PANTHER" id="PTHR47152">
    <property type="entry name" value="SLR2084 PROTEIN-RELATED"/>
    <property type="match status" value="1"/>
</dbReference>
<evidence type="ECO:0000313" key="2">
    <source>
        <dbReference type="EMBL" id="OEJ74174.1"/>
    </source>
</evidence>
<accession>A0A1E5QHV0</accession>
<dbReference type="Pfam" id="PF05685">
    <property type="entry name" value="Uma2"/>
    <property type="match status" value="1"/>
</dbReference>
<dbReference type="CDD" id="cd06260">
    <property type="entry name" value="DUF820-like"/>
    <property type="match status" value="1"/>
</dbReference>
<dbReference type="EMBL" id="MJGC01000070">
    <property type="protein sequence ID" value="OEJ74174.1"/>
    <property type="molecule type" value="Genomic_DNA"/>
</dbReference>
<reference evidence="2" key="1">
    <citation type="submission" date="2016-09" db="EMBL/GenBank/DDBJ databases">
        <title>Draft genome of thermotolerant cyanobacterium Desertifilum sp. strain IPPAS B-1220.</title>
        <authorList>
            <person name="Sinetova M.A."/>
            <person name="Bolakhan K."/>
            <person name="Zayadan B.K."/>
            <person name="Mironov K.S."/>
            <person name="Ustinova V."/>
            <person name="Kupriyanova E.V."/>
            <person name="Sidorov R.A."/>
            <person name="Skrypnik A.N."/>
            <person name="Gogoleva N.E."/>
            <person name="Gogolev Y.V."/>
            <person name="Los D.A."/>
        </authorList>
    </citation>
    <scope>NUCLEOTIDE SEQUENCE [LARGE SCALE GENOMIC DNA]</scope>
    <source>
        <strain evidence="2">IPPAS B-1220</strain>
    </source>
</reference>
<comment type="caution">
    <text evidence="2">The sequence shown here is derived from an EMBL/GenBank/DDBJ whole genome shotgun (WGS) entry which is preliminary data.</text>
</comment>
<dbReference type="PANTHER" id="PTHR47152:SF1">
    <property type="entry name" value="SLL1186 PROTEIN"/>
    <property type="match status" value="1"/>
</dbReference>